<dbReference type="AlphaFoldDB" id="A0A834MH57"/>
<gene>
    <name evidence="1" type="ORF">GWI33_003473</name>
</gene>
<evidence type="ECO:0000313" key="2">
    <source>
        <dbReference type="Proteomes" id="UP000625711"/>
    </source>
</evidence>
<keyword evidence="2" id="KW-1185">Reference proteome</keyword>
<sequence>MYSRVWKEVQMTALWIFKKKTCPGRRLANTGTASGLYDGPASLKLSQLCPTIYFGLTHIHPDENVKLFSSYRHRDMFTFRDWHHRFIAPNITDNGRELLILTSRTSPAARRMGTNGFLMLKNDSVHLQTNLHSKWYYAKAVRQ</sequence>
<name>A0A834MH57_RHYFE</name>
<reference evidence="1" key="1">
    <citation type="submission" date="2020-08" db="EMBL/GenBank/DDBJ databases">
        <title>Genome sequencing and assembly of the red palm weevil Rhynchophorus ferrugineus.</title>
        <authorList>
            <person name="Dias G.B."/>
            <person name="Bergman C.M."/>
            <person name="Manee M."/>
        </authorList>
    </citation>
    <scope>NUCLEOTIDE SEQUENCE</scope>
    <source>
        <strain evidence="1">AA-2017</strain>
        <tissue evidence="1">Whole larva</tissue>
    </source>
</reference>
<evidence type="ECO:0000313" key="1">
    <source>
        <dbReference type="EMBL" id="KAF7282046.1"/>
    </source>
</evidence>
<organism evidence="1 2">
    <name type="scientific">Rhynchophorus ferrugineus</name>
    <name type="common">Red palm weevil</name>
    <name type="synonym">Curculio ferrugineus</name>
    <dbReference type="NCBI Taxonomy" id="354439"/>
    <lineage>
        <taxon>Eukaryota</taxon>
        <taxon>Metazoa</taxon>
        <taxon>Ecdysozoa</taxon>
        <taxon>Arthropoda</taxon>
        <taxon>Hexapoda</taxon>
        <taxon>Insecta</taxon>
        <taxon>Pterygota</taxon>
        <taxon>Neoptera</taxon>
        <taxon>Endopterygota</taxon>
        <taxon>Coleoptera</taxon>
        <taxon>Polyphaga</taxon>
        <taxon>Cucujiformia</taxon>
        <taxon>Curculionidae</taxon>
        <taxon>Dryophthorinae</taxon>
        <taxon>Rhynchophorus</taxon>
    </lineage>
</organism>
<dbReference type="EMBL" id="JAACXV010000200">
    <property type="protein sequence ID" value="KAF7282046.1"/>
    <property type="molecule type" value="Genomic_DNA"/>
</dbReference>
<proteinExistence type="predicted"/>
<comment type="caution">
    <text evidence="1">The sequence shown here is derived from an EMBL/GenBank/DDBJ whole genome shotgun (WGS) entry which is preliminary data.</text>
</comment>
<dbReference type="Proteomes" id="UP000625711">
    <property type="component" value="Unassembled WGS sequence"/>
</dbReference>
<protein>
    <submittedName>
        <fullName evidence="1">Uncharacterized protein</fullName>
    </submittedName>
</protein>
<accession>A0A834MH57</accession>